<name>A0A1G2FBD6_9BACT</name>
<evidence type="ECO:0000313" key="9">
    <source>
        <dbReference type="EMBL" id="OGZ35323.1"/>
    </source>
</evidence>
<sequence>MKFILGKKLGMSQVFDENGRVIPVTLVEAGPCFITQIKTKEKDGYEAIQVGFGKKKLKNISKSLKGHLEKSQISNLKSQNSGTRYLREFRIEKPELKLGDEITVDVFKEGDEVKVSGISKGKGFQGVVKRHGFKGGPASHGTKHTLRAPGSIGSSFPERVWKGKKMAGRMGSDRVTIKGLKIIKVNKENNLLAIKGAVPGRKGTLLEVRG</sequence>
<dbReference type="GO" id="GO:0006412">
    <property type="term" value="P:translation"/>
    <property type="evidence" value="ECO:0007669"/>
    <property type="project" value="UniProtKB-UniRule"/>
</dbReference>
<organism evidence="9 10">
    <name type="scientific">Candidatus Portnoybacteria bacterium RIFCSPHIGHO2_01_FULL_40_12b</name>
    <dbReference type="NCBI Taxonomy" id="1801994"/>
    <lineage>
        <taxon>Bacteria</taxon>
        <taxon>Candidatus Portnoyibacteriota</taxon>
    </lineage>
</organism>
<dbReference type="FunFam" id="2.40.30.10:FF:000004">
    <property type="entry name" value="50S ribosomal protein L3"/>
    <property type="match status" value="1"/>
</dbReference>
<dbReference type="GO" id="GO:0022625">
    <property type="term" value="C:cytosolic large ribosomal subunit"/>
    <property type="evidence" value="ECO:0007669"/>
    <property type="project" value="TreeGrafter"/>
</dbReference>
<dbReference type="GO" id="GO:0019843">
    <property type="term" value="F:rRNA binding"/>
    <property type="evidence" value="ECO:0007669"/>
    <property type="project" value="UniProtKB-UniRule"/>
</dbReference>
<evidence type="ECO:0000256" key="2">
    <source>
        <dbReference type="ARBA" id="ARBA00022730"/>
    </source>
</evidence>
<dbReference type="FunFam" id="3.30.160.810:FF:000001">
    <property type="entry name" value="50S ribosomal protein L3"/>
    <property type="match status" value="1"/>
</dbReference>
<evidence type="ECO:0000256" key="8">
    <source>
        <dbReference type="SAM" id="MobiDB-lite"/>
    </source>
</evidence>
<dbReference type="InterPro" id="IPR019927">
    <property type="entry name" value="Ribosomal_uL3_bac/org-type"/>
</dbReference>
<dbReference type="GO" id="GO:0003735">
    <property type="term" value="F:structural constituent of ribosome"/>
    <property type="evidence" value="ECO:0007669"/>
    <property type="project" value="UniProtKB-UniRule"/>
</dbReference>
<evidence type="ECO:0000256" key="3">
    <source>
        <dbReference type="ARBA" id="ARBA00022884"/>
    </source>
</evidence>
<proteinExistence type="inferred from homology"/>
<dbReference type="SUPFAM" id="SSF50447">
    <property type="entry name" value="Translation proteins"/>
    <property type="match status" value="1"/>
</dbReference>
<keyword evidence="3 7" id="KW-0694">RNA-binding</keyword>
<keyword evidence="5 7" id="KW-0687">Ribonucleoprotein</keyword>
<evidence type="ECO:0000256" key="7">
    <source>
        <dbReference type="HAMAP-Rule" id="MF_01325"/>
    </source>
</evidence>
<dbReference type="EMBL" id="MHMY01000012">
    <property type="protein sequence ID" value="OGZ35323.1"/>
    <property type="molecule type" value="Genomic_DNA"/>
</dbReference>
<reference evidence="9 10" key="1">
    <citation type="journal article" date="2016" name="Nat. Commun.">
        <title>Thousands of microbial genomes shed light on interconnected biogeochemical processes in an aquifer system.</title>
        <authorList>
            <person name="Anantharaman K."/>
            <person name="Brown C.T."/>
            <person name="Hug L.A."/>
            <person name="Sharon I."/>
            <person name="Castelle C.J."/>
            <person name="Probst A.J."/>
            <person name="Thomas B.C."/>
            <person name="Singh A."/>
            <person name="Wilkins M.J."/>
            <person name="Karaoz U."/>
            <person name="Brodie E.L."/>
            <person name="Williams K.H."/>
            <person name="Hubbard S.S."/>
            <person name="Banfield J.F."/>
        </authorList>
    </citation>
    <scope>NUCLEOTIDE SEQUENCE [LARGE SCALE GENOMIC DNA]</scope>
</reference>
<gene>
    <name evidence="7" type="primary">rplC</name>
    <name evidence="9" type="ORF">A2815_02435</name>
</gene>
<dbReference type="InterPro" id="IPR000597">
    <property type="entry name" value="Ribosomal_uL3"/>
</dbReference>
<accession>A0A1G2FBD6</accession>
<dbReference type="HAMAP" id="MF_01325_B">
    <property type="entry name" value="Ribosomal_uL3_B"/>
    <property type="match status" value="1"/>
</dbReference>
<dbReference type="PANTHER" id="PTHR11229:SF16">
    <property type="entry name" value="LARGE RIBOSOMAL SUBUNIT PROTEIN UL3C"/>
    <property type="match status" value="1"/>
</dbReference>
<comment type="caution">
    <text evidence="9">The sequence shown here is derived from an EMBL/GenBank/DDBJ whole genome shotgun (WGS) entry which is preliminary data.</text>
</comment>
<evidence type="ECO:0000256" key="4">
    <source>
        <dbReference type="ARBA" id="ARBA00022980"/>
    </source>
</evidence>
<protein>
    <recommendedName>
        <fullName evidence="6 7">Large ribosomal subunit protein uL3</fullName>
    </recommendedName>
</protein>
<dbReference type="InterPro" id="IPR009000">
    <property type="entry name" value="Transl_B-barrel_sf"/>
</dbReference>
<dbReference type="Gene3D" id="3.30.160.810">
    <property type="match status" value="1"/>
</dbReference>
<feature type="region of interest" description="Disordered" evidence="8">
    <location>
        <begin position="133"/>
        <end position="154"/>
    </location>
</feature>
<keyword evidence="2 7" id="KW-0699">rRNA-binding</keyword>
<dbReference type="Proteomes" id="UP000176974">
    <property type="component" value="Unassembled WGS sequence"/>
</dbReference>
<comment type="similarity">
    <text evidence="1 7">Belongs to the universal ribosomal protein uL3 family.</text>
</comment>
<dbReference type="Pfam" id="PF00297">
    <property type="entry name" value="Ribosomal_L3"/>
    <property type="match status" value="1"/>
</dbReference>
<comment type="function">
    <text evidence="7">One of the primary rRNA binding proteins, it binds directly near the 3'-end of the 23S rRNA, where it nucleates assembly of the 50S subunit.</text>
</comment>
<evidence type="ECO:0000256" key="5">
    <source>
        <dbReference type="ARBA" id="ARBA00023274"/>
    </source>
</evidence>
<dbReference type="Gene3D" id="2.40.30.10">
    <property type="entry name" value="Translation factors"/>
    <property type="match status" value="1"/>
</dbReference>
<dbReference type="NCBIfam" id="TIGR03625">
    <property type="entry name" value="L3_bact"/>
    <property type="match status" value="1"/>
</dbReference>
<evidence type="ECO:0000313" key="10">
    <source>
        <dbReference type="Proteomes" id="UP000176974"/>
    </source>
</evidence>
<dbReference type="PANTHER" id="PTHR11229">
    <property type="entry name" value="50S RIBOSOMAL PROTEIN L3"/>
    <property type="match status" value="1"/>
</dbReference>
<dbReference type="AlphaFoldDB" id="A0A1G2FBD6"/>
<evidence type="ECO:0000256" key="6">
    <source>
        <dbReference type="ARBA" id="ARBA00035243"/>
    </source>
</evidence>
<keyword evidence="4 7" id="KW-0689">Ribosomal protein</keyword>
<evidence type="ECO:0000256" key="1">
    <source>
        <dbReference type="ARBA" id="ARBA00006540"/>
    </source>
</evidence>
<comment type="subunit">
    <text evidence="7">Part of the 50S ribosomal subunit. Forms a cluster with proteins L14 and L19.</text>
</comment>